<keyword evidence="3" id="KW-1185">Reference proteome</keyword>
<sequence length="117" mass="13759">MEGSSMGDFLVVVPFISFVGTLFHLFGHYLQAIEVDQVWTYKLLVSLRDLLRRKHFQQQSNLHYTKKLYIHEEHGGVLYTRFSGLQDLIRWDSQSEEVLNLELTRFEDDGKKPIASR</sequence>
<dbReference type="EMBL" id="JABFUD020000005">
    <property type="protein sequence ID" value="KAI5079770.1"/>
    <property type="molecule type" value="Genomic_DNA"/>
</dbReference>
<comment type="caution">
    <text evidence="2">The sequence shown here is derived from an EMBL/GenBank/DDBJ whole genome shotgun (WGS) entry which is preliminary data.</text>
</comment>
<protein>
    <submittedName>
        <fullName evidence="2">Uncharacterized protein</fullName>
    </submittedName>
</protein>
<keyword evidence="1" id="KW-0472">Membrane</keyword>
<evidence type="ECO:0000256" key="1">
    <source>
        <dbReference type="SAM" id="Phobius"/>
    </source>
</evidence>
<dbReference type="AlphaFoldDB" id="A0A9D4V4R8"/>
<proteinExistence type="predicted"/>
<keyword evidence="1" id="KW-1133">Transmembrane helix</keyword>
<feature type="transmembrane region" description="Helical" evidence="1">
    <location>
        <begin position="6"/>
        <end position="26"/>
    </location>
</feature>
<gene>
    <name evidence="2" type="ORF">GOP47_0005249</name>
</gene>
<reference evidence="2 3" key="1">
    <citation type="submission" date="2021-01" db="EMBL/GenBank/DDBJ databases">
        <title>Adiantum capillus-veneris genome.</title>
        <authorList>
            <person name="Fang Y."/>
            <person name="Liao Q."/>
        </authorList>
    </citation>
    <scope>NUCLEOTIDE SEQUENCE [LARGE SCALE GENOMIC DNA]</scope>
    <source>
        <strain evidence="2">H3</strain>
        <tissue evidence="2">Leaf</tissue>
    </source>
</reference>
<name>A0A9D4V4R8_ADICA</name>
<organism evidence="2 3">
    <name type="scientific">Adiantum capillus-veneris</name>
    <name type="common">Maidenhair fern</name>
    <dbReference type="NCBI Taxonomy" id="13818"/>
    <lineage>
        <taxon>Eukaryota</taxon>
        <taxon>Viridiplantae</taxon>
        <taxon>Streptophyta</taxon>
        <taxon>Embryophyta</taxon>
        <taxon>Tracheophyta</taxon>
        <taxon>Polypodiopsida</taxon>
        <taxon>Polypodiidae</taxon>
        <taxon>Polypodiales</taxon>
        <taxon>Pteridineae</taxon>
        <taxon>Pteridaceae</taxon>
        <taxon>Vittarioideae</taxon>
        <taxon>Adiantum</taxon>
    </lineage>
</organism>
<evidence type="ECO:0000313" key="3">
    <source>
        <dbReference type="Proteomes" id="UP000886520"/>
    </source>
</evidence>
<dbReference type="Proteomes" id="UP000886520">
    <property type="component" value="Chromosome 5"/>
</dbReference>
<keyword evidence="1" id="KW-0812">Transmembrane</keyword>
<accession>A0A9D4V4R8</accession>
<evidence type="ECO:0000313" key="2">
    <source>
        <dbReference type="EMBL" id="KAI5079770.1"/>
    </source>
</evidence>